<name>A0A1C6TS55_9ACTN</name>
<evidence type="ECO:0000313" key="2">
    <source>
        <dbReference type="EMBL" id="SCL44463.1"/>
    </source>
</evidence>
<feature type="transmembrane region" description="Helical" evidence="1">
    <location>
        <begin position="21"/>
        <end position="44"/>
    </location>
</feature>
<proteinExistence type="predicted"/>
<reference evidence="3" key="1">
    <citation type="submission" date="2016-06" db="EMBL/GenBank/DDBJ databases">
        <authorList>
            <person name="Varghese N."/>
            <person name="Submissions Spin"/>
        </authorList>
    </citation>
    <scope>NUCLEOTIDE SEQUENCE [LARGE SCALE GENOMIC DNA]</scope>
    <source>
        <strain evidence="3">DSM 44814</strain>
    </source>
</reference>
<accession>A0A1C6TS55</accession>
<dbReference type="Proteomes" id="UP000199696">
    <property type="component" value="Unassembled WGS sequence"/>
</dbReference>
<dbReference type="EMBL" id="FMHY01000002">
    <property type="protein sequence ID" value="SCL44463.1"/>
    <property type="molecule type" value="Genomic_DNA"/>
</dbReference>
<dbReference type="RefSeq" id="WP_091113217.1">
    <property type="nucleotide sequence ID" value="NZ_FMHY01000002.1"/>
</dbReference>
<feature type="transmembrane region" description="Helical" evidence="1">
    <location>
        <begin position="56"/>
        <end position="73"/>
    </location>
</feature>
<keyword evidence="1" id="KW-0472">Membrane</keyword>
<dbReference type="AlphaFoldDB" id="A0A1C6TS55"/>
<sequence>MAVDHDVLREEDRAPGGEVSTAALIGYAIAAVGILGWFLFGLLVQRQGFVDSVGEAAGAAFGLLLAVSVVEMIRHNGR</sequence>
<keyword evidence="1" id="KW-1133">Transmembrane helix</keyword>
<keyword evidence="3" id="KW-1185">Reference proteome</keyword>
<evidence type="ECO:0000256" key="1">
    <source>
        <dbReference type="SAM" id="Phobius"/>
    </source>
</evidence>
<keyword evidence="1" id="KW-0812">Transmembrane</keyword>
<protein>
    <submittedName>
        <fullName evidence="2">Uncharacterized protein</fullName>
    </submittedName>
</protein>
<dbReference type="OrthoDB" id="3405688at2"/>
<gene>
    <name evidence="2" type="ORF">GA0070604_0408</name>
</gene>
<evidence type="ECO:0000313" key="3">
    <source>
        <dbReference type="Proteomes" id="UP000199696"/>
    </source>
</evidence>
<organism evidence="2 3">
    <name type="scientific">Micromonospora eburnea</name>
    <dbReference type="NCBI Taxonomy" id="227316"/>
    <lineage>
        <taxon>Bacteria</taxon>
        <taxon>Bacillati</taxon>
        <taxon>Actinomycetota</taxon>
        <taxon>Actinomycetes</taxon>
        <taxon>Micromonosporales</taxon>
        <taxon>Micromonosporaceae</taxon>
        <taxon>Micromonospora</taxon>
    </lineage>
</organism>